<sequence>MEAHLSHDAGEHIGNRHWLARPPGVGQPKQQGITMIWARKTIESGEWQEVQDQFEDLFTKLGCPGQMMLVAVSSHDPAPATLLASLPNAVLLSSLAGFESISEGDLPSEASLLIGHNRQFEQHFRYPVRHLGI</sequence>
<comment type="caution">
    <text evidence="2">The sequence shown here is derived from an EMBL/GenBank/DDBJ whole genome shotgun (WGS) entry which is preliminary data.</text>
</comment>
<dbReference type="Proteomes" id="UP000704176">
    <property type="component" value="Unassembled WGS sequence"/>
</dbReference>
<proteinExistence type="predicted"/>
<evidence type="ECO:0000313" key="2">
    <source>
        <dbReference type="EMBL" id="MBZ6078069.1"/>
    </source>
</evidence>
<feature type="region of interest" description="Disordered" evidence="1">
    <location>
        <begin position="1"/>
        <end position="29"/>
    </location>
</feature>
<keyword evidence="3" id="KW-1185">Reference proteome</keyword>
<dbReference type="RefSeq" id="WP_224314820.1">
    <property type="nucleotide sequence ID" value="NZ_JAIRBM010000014.1"/>
</dbReference>
<organism evidence="2 3">
    <name type="scientific">Microvirga puerhi</name>
    <dbReference type="NCBI Taxonomy" id="2876078"/>
    <lineage>
        <taxon>Bacteria</taxon>
        <taxon>Pseudomonadati</taxon>
        <taxon>Pseudomonadota</taxon>
        <taxon>Alphaproteobacteria</taxon>
        <taxon>Hyphomicrobiales</taxon>
        <taxon>Methylobacteriaceae</taxon>
        <taxon>Microvirga</taxon>
    </lineage>
</organism>
<evidence type="ECO:0000256" key="1">
    <source>
        <dbReference type="SAM" id="MobiDB-lite"/>
    </source>
</evidence>
<evidence type="ECO:0000313" key="3">
    <source>
        <dbReference type="Proteomes" id="UP000704176"/>
    </source>
</evidence>
<accession>A0ABS7VS81</accession>
<dbReference type="EMBL" id="JAIRBM010000014">
    <property type="protein sequence ID" value="MBZ6078069.1"/>
    <property type="molecule type" value="Genomic_DNA"/>
</dbReference>
<reference evidence="2 3" key="1">
    <citation type="submission" date="2021-09" db="EMBL/GenBank/DDBJ databases">
        <title>The complete genome sequence of a new microorganism.</title>
        <authorList>
            <person name="Zi Z."/>
        </authorList>
    </citation>
    <scope>NUCLEOTIDE SEQUENCE [LARGE SCALE GENOMIC DNA]</scope>
    <source>
        <strain evidence="2 3">WGZ8</strain>
    </source>
</reference>
<gene>
    <name evidence="2" type="ORF">K9B37_17535</name>
</gene>
<name>A0ABS7VS81_9HYPH</name>
<feature type="compositionally biased region" description="Basic and acidic residues" evidence="1">
    <location>
        <begin position="1"/>
        <end position="14"/>
    </location>
</feature>
<protein>
    <submittedName>
        <fullName evidence="2">Uncharacterized protein</fullName>
    </submittedName>
</protein>